<name>H2CD75_9LEPT</name>
<dbReference type="PROSITE" id="PS51755">
    <property type="entry name" value="OMPR_PHOB"/>
    <property type="match status" value="1"/>
</dbReference>
<dbReference type="SUPFAM" id="SSF52172">
    <property type="entry name" value="CheY-like"/>
    <property type="match status" value="1"/>
</dbReference>
<feature type="DNA-binding region" description="OmpR/PhoB-type" evidence="3">
    <location>
        <begin position="141"/>
        <end position="242"/>
    </location>
</feature>
<dbReference type="GO" id="GO:0032993">
    <property type="term" value="C:protein-DNA complex"/>
    <property type="evidence" value="ECO:0007669"/>
    <property type="project" value="TreeGrafter"/>
</dbReference>
<evidence type="ECO:0000256" key="2">
    <source>
        <dbReference type="PROSITE-ProRule" id="PRU00169"/>
    </source>
</evidence>
<feature type="domain" description="Response regulatory" evidence="5">
    <location>
        <begin position="5"/>
        <end position="117"/>
    </location>
</feature>
<keyword evidence="1 3" id="KW-0238">DNA-binding</keyword>
<evidence type="ECO:0000256" key="3">
    <source>
        <dbReference type="PROSITE-ProRule" id="PRU01091"/>
    </source>
</evidence>
<dbReference type="NCBIfam" id="NF008296">
    <property type="entry name" value="PRK11083.1"/>
    <property type="match status" value="1"/>
</dbReference>
<evidence type="ECO:0000256" key="4">
    <source>
        <dbReference type="SAM" id="MobiDB-lite"/>
    </source>
</evidence>
<organism evidence="7 8">
    <name type="scientific">Leptonema illini DSM 21528</name>
    <dbReference type="NCBI Taxonomy" id="929563"/>
    <lineage>
        <taxon>Bacteria</taxon>
        <taxon>Pseudomonadati</taxon>
        <taxon>Spirochaetota</taxon>
        <taxon>Spirochaetia</taxon>
        <taxon>Leptospirales</taxon>
        <taxon>Leptospiraceae</taxon>
        <taxon>Leptonema</taxon>
    </lineage>
</organism>
<dbReference type="GO" id="GO:0006355">
    <property type="term" value="P:regulation of DNA-templated transcription"/>
    <property type="evidence" value="ECO:0007669"/>
    <property type="project" value="InterPro"/>
</dbReference>
<dbReference type="InterPro" id="IPR001867">
    <property type="entry name" value="OmpR/PhoB-type_DNA-bd"/>
</dbReference>
<dbReference type="HOGENOM" id="CLU_000445_30_4_12"/>
<dbReference type="Gene3D" id="6.10.250.690">
    <property type="match status" value="1"/>
</dbReference>
<dbReference type="InterPro" id="IPR001789">
    <property type="entry name" value="Sig_transdc_resp-reg_receiver"/>
</dbReference>
<evidence type="ECO:0000259" key="5">
    <source>
        <dbReference type="PROSITE" id="PS50110"/>
    </source>
</evidence>
<feature type="modified residue" description="4-aspartylphosphate" evidence="2">
    <location>
        <position position="53"/>
    </location>
</feature>
<dbReference type="Pfam" id="PF00486">
    <property type="entry name" value="Trans_reg_C"/>
    <property type="match status" value="1"/>
</dbReference>
<dbReference type="CDD" id="cd00383">
    <property type="entry name" value="trans_reg_C"/>
    <property type="match status" value="1"/>
</dbReference>
<dbReference type="PROSITE" id="PS50110">
    <property type="entry name" value="RESPONSE_REGULATORY"/>
    <property type="match status" value="1"/>
</dbReference>
<dbReference type="InterPro" id="IPR039420">
    <property type="entry name" value="WalR-like"/>
</dbReference>
<dbReference type="GO" id="GO:0005829">
    <property type="term" value="C:cytosol"/>
    <property type="evidence" value="ECO:0007669"/>
    <property type="project" value="TreeGrafter"/>
</dbReference>
<dbReference type="SMART" id="SM00862">
    <property type="entry name" value="Trans_reg_C"/>
    <property type="match status" value="1"/>
</dbReference>
<evidence type="ECO:0000313" key="8">
    <source>
        <dbReference type="Proteomes" id="UP000005737"/>
    </source>
</evidence>
<dbReference type="SMART" id="SM00448">
    <property type="entry name" value="REC"/>
    <property type="match status" value="1"/>
</dbReference>
<feature type="region of interest" description="Disordered" evidence="4">
    <location>
        <begin position="121"/>
        <end position="140"/>
    </location>
</feature>
<dbReference type="AlphaFoldDB" id="H2CD75"/>
<dbReference type="InterPro" id="IPR036388">
    <property type="entry name" value="WH-like_DNA-bd_sf"/>
</dbReference>
<dbReference type="PANTHER" id="PTHR48111:SF6">
    <property type="entry name" value="TRANSCRIPTIONAL REGULATORY PROTEIN CREB"/>
    <property type="match status" value="1"/>
</dbReference>
<evidence type="ECO:0000259" key="6">
    <source>
        <dbReference type="PROSITE" id="PS51755"/>
    </source>
</evidence>
<protein>
    <submittedName>
        <fullName evidence="7">Two component transcriptional regulator, winged helix family</fullName>
    </submittedName>
</protein>
<reference evidence="7 8" key="1">
    <citation type="submission" date="2011-10" db="EMBL/GenBank/DDBJ databases">
        <title>The Improved High-Quality Draft genome of Leptonema illini DSM 21528.</title>
        <authorList>
            <consortium name="US DOE Joint Genome Institute (JGI-PGF)"/>
            <person name="Lucas S."/>
            <person name="Copeland A."/>
            <person name="Lapidus A."/>
            <person name="Glavina del Rio T."/>
            <person name="Dalin E."/>
            <person name="Tice H."/>
            <person name="Bruce D."/>
            <person name="Goodwin L."/>
            <person name="Pitluck S."/>
            <person name="Peters L."/>
            <person name="Mikhailova N."/>
            <person name="Held B."/>
            <person name="Kyrpides N."/>
            <person name="Mavromatis K."/>
            <person name="Ivanova N."/>
            <person name="Markowitz V."/>
            <person name="Cheng J.-F."/>
            <person name="Hugenholtz P."/>
            <person name="Woyke T."/>
            <person name="Wu D."/>
            <person name="Gronow S."/>
            <person name="Wellnitz S."/>
            <person name="Brambilla E.-M."/>
            <person name="Klenk H.-P."/>
            <person name="Eisen J.A."/>
        </authorList>
    </citation>
    <scope>NUCLEOTIDE SEQUENCE [LARGE SCALE GENOMIC DNA]</scope>
    <source>
        <strain evidence="7 8">DSM 21528</strain>
    </source>
</reference>
<keyword evidence="8" id="KW-1185">Reference proteome</keyword>
<gene>
    <name evidence="7" type="ORF">Lepil_2882</name>
</gene>
<dbReference type="EMBL" id="JH597773">
    <property type="protein sequence ID" value="EHQ07551.1"/>
    <property type="molecule type" value="Genomic_DNA"/>
</dbReference>
<dbReference type="GO" id="GO:0000156">
    <property type="term" value="F:phosphorelay response regulator activity"/>
    <property type="evidence" value="ECO:0007669"/>
    <property type="project" value="TreeGrafter"/>
</dbReference>
<dbReference type="STRING" id="183.GCA_002009735_00442"/>
<dbReference type="PANTHER" id="PTHR48111">
    <property type="entry name" value="REGULATOR OF RPOS"/>
    <property type="match status" value="1"/>
</dbReference>
<dbReference type="Gene3D" id="3.40.50.2300">
    <property type="match status" value="1"/>
</dbReference>
<feature type="compositionally biased region" description="Low complexity" evidence="4">
    <location>
        <begin position="121"/>
        <end position="135"/>
    </location>
</feature>
<dbReference type="GO" id="GO:0000976">
    <property type="term" value="F:transcription cis-regulatory region binding"/>
    <property type="evidence" value="ECO:0007669"/>
    <property type="project" value="TreeGrafter"/>
</dbReference>
<dbReference type="SUPFAM" id="SSF46894">
    <property type="entry name" value="C-terminal effector domain of the bipartite response regulators"/>
    <property type="match status" value="1"/>
</dbReference>
<dbReference type="Pfam" id="PF00072">
    <property type="entry name" value="Response_reg"/>
    <property type="match status" value="1"/>
</dbReference>
<feature type="domain" description="OmpR/PhoB-type" evidence="6">
    <location>
        <begin position="141"/>
        <end position="242"/>
    </location>
</feature>
<dbReference type="InterPro" id="IPR016032">
    <property type="entry name" value="Sig_transdc_resp-reg_C-effctor"/>
</dbReference>
<dbReference type="Proteomes" id="UP000005737">
    <property type="component" value="Unassembled WGS sequence"/>
</dbReference>
<dbReference type="Gene3D" id="1.10.10.10">
    <property type="entry name" value="Winged helix-like DNA-binding domain superfamily/Winged helix DNA-binding domain"/>
    <property type="match status" value="1"/>
</dbReference>
<proteinExistence type="predicted"/>
<sequence length="256" mass="28308">MSSSVILVVEDEPAIADTICTALRLDGFTAVSVGTAAAALSRLADDVSLAIVDIGLPDRSGFDLLREIRKASSVPVMLLTARSEEIDRVLGLELGADDYVVKPFSPRELVARVRAILRRISTTPSTPTGESGSTSVDSHTNHQKIIGPFQIDRGRKVIHYAGQRLHLSAYEYGTLELFLDHPGQVFSREQIMDRVWADPEESFDRAVDTVIKNIRAAIRSAQADTTLDPIETRRGMGYCLREEIARFERERKEGSR</sequence>
<accession>H2CD75</accession>
<keyword evidence="2" id="KW-0597">Phosphoprotein</keyword>
<dbReference type="InterPro" id="IPR011006">
    <property type="entry name" value="CheY-like_superfamily"/>
</dbReference>
<dbReference type="RefSeq" id="WP_002773528.1">
    <property type="nucleotide sequence ID" value="NZ_JH597773.1"/>
</dbReference>
<evidence type="ECO:0000313" key="7">
    <source>
        <dbReference type="EMBL" id="EHQ07551.1"/>
    </source>
</evidence>
<evidence type="ECO:0000256" key="1">
    <source>
        <dbReference type="ARBA" id="ARBA00023125"/>
    </source>
</evidence>